<comment type="caution">
    <text evidence="1">The sequence shown here is derived from an EMBL/GenBank/DDBJ whole genome shotgun (WGS) entry which is preliminary data.</text>
</comment>
<evidence type="ECO:0000313" key="1">
    <source>
        <dbReference type="EMBL" id="KAF9075691.1"/>
    </source>
</evidence>
<sequence>MLVADPLRFMRGDMAQIASKAGLNARMLWRRTIREFLPRVTNNRLTGYCLCESKTLGRSKAYDSKRDVASFFTERSLYGSLGIVFLVIAPCTLAASECDVIAASPFKASSFEGVESDEPLRTMKWWVTHGRARVRVFGVNVTCARDAREPLLFNSD</sequence>
<gene>
    <name evidence="1" type="ORF">BDP27DRAFT_950849</name>
</gene>
<dbReference type="EMBL" id="JADNRY010000008">
    <property type="protein sequence ID" value="KAF9075691.1"/>
    <property type="molecule type" value="Genomic_DNA"/>
</dbReference>
<dbReference type="Proteomes" id="UP000772434">
    <property type="component" value="Unassembled WGS sequence"/>
</dbReference>
<dbReference type="AlphaFoldDB" id="A0A9P5UDZ3"/>
<accession>A0A9P5UDZ3</accession>
<evidence type="ECO:0000313" key="2">
    <source>
        <dbReference type="Proteomes" id="UP000772434"/>
    </source>
</evidence>
<keyword evidence="2" id="KW-1185">Reference proteome</keyword>
<proteinExistence type="predicted"/>
<protein>
    <submittedName>
        <fullName evidence="1">Uncharacterized protein</fullName>
    </submittedName>
</protein>
<name>A0A9P5UDZ3_9AGAR</name>
<reference evidence="1" key="1">
    <citation type="submission" date="2020-11" db="EMBL/GenBank/DDBJ databases">
        <authorList>
            <consortium name="DOE Joint Genome Institute"/>
            <person name="Ahrendt S."/>
            <person name="Riley R."/>
            <person name="Andreopoulos W."/>
            <person name="Labutti K."/>
            <person name="Pangilinan J."/>
            <person name="Ruiz-Duenas F.J."/>
            <person name="Barrasa J.M."/>
            <person name="Sanchez-Garcia M."/>
            <person name="Camarero S."/>
            <person name="Miyauchi S."/>
            <person name="Serrano A."/>
            <person name="Linde D."/>
            <person name="Babiker R."/>
            <person name="Drula E."/>
            <person name="Ayuso-Fernandez I."/>
            <person name="Pacheco R."/>
            <person name="Padilla G."/>
            <person name="Ferreira P."/>
            <person name="Barriuso J."/>
            <person name="Kellner H."/>
            <person name="Castanera R."/>
            <person name="Alfaro M."/>
            <person name="Ramirez L."/>
            <person name="Pisabarro A.G."/>
            <person name="Kuo A."/>
            <person name="Tritt A."/>
            <person name="Lipzen A."/>
            <person name="He G."/>
            <person name="Yan M."/>
            <person name="Ng V."/>
            <person name="Cullen D."/>
            <person name="Martin F."/>
            <person name="Rosso M.-N."/>
            <person name="Henrissat B."/>
            <person name="Hibbett D."/>
            <person name="Martinez A.T."/>
            <person name="Grigoriev I.V."/>
        </authorList>
    </citation>
    <scope>NUCLEOTIDE SEQUENCE</scope>
    <source>
        <strain evidence="1">AH 40177</strain>
    </source>
</reference>
<organism evidence="1 2">
    <name type="scientific">Rhodocollybia butyracea</name>
    <dbReference type="NCBI Taxonomy" id="206335"/>
    <lineage>
        <taxon>Eukaryota</taxon>
        <taxon>Fungi</taxon>
        <taxon>Dikarya</taxon>
        <taxon>Basidiomycota</taxon>
        <taxon>Agaricomycotina</taxon>
        <taxon>Agaricomycetes</taxon>
        <taxon>Agaricomycetidae</taxon>
        <taxon>Agaricales</taxon>
        <taxon>Marasmiineae</taxon>
        <taxon>Omphalotaceae</taxon>
        <taxon>Rhodocollybia</taxon>
    </lineage>
</organism>